<evidence type="ECO:0000256" key="1">
    <source>
        <dbReference type="ARBA" id="ARBA00001965"/>
    </source>
</evidence>
<dbReference type="PANTHER" id="PTHR43865">
    <property type="entry name" value="RUBRERYTHRIN-RELATED"/>
    <property type="match status" value="1"/>
</dbReference>
<evidence type="ECO:0000256" key="3">
    <source>
        <dbReference type="ARBA" id="ARBA00022723"/>
    </source>
</evidence>
<dbReference type="Proteomes" id="UP000067738">
    <property type="component" value="Chromosome"/>
</dbReference>
<dbReference type="Pfam" id="PF21349">
    <property type="entry name" value="RUBY_RBDX"/>
    <property type="match status" value="1"/>
</dbReference>
<keyword evidence="2" id="KW-0813">Transport</keyword>
<dbReference type="InterPro" id="IPR024934">
    <property type="entry name" value="Rubredoxin-like_dom"/>
</dbReference>
<dbReference type="SUPFAM" id="SSF57802">
    <property type="entry name" value="Rubredoxin-like"/>
    <property type="match status" value="1"/>
</dbReference>
<dbReference type="KEGG" id="mmil:sm9_1335"/>
<name>A0A0U3CKS4_9EURY</name>
<dbReference type="InterPro" id="IPR048574">
    <property type="entry name" value="RUBY_RBDX"/>
</dbReference>
<accession>A0A0U3CKS4</accession>
<keyword evidence="3" id="KW-0479">Metal-binding</keyword>
<feature type="domain" description="Ferritin-like diiron" evidence="7">
    <location>
        <begin position="3"/>
        <end position="135"/>
    </location>
</feature>
<evidence type="ECO:0000256" key="4">
    <source>
        <dbReference type="ARBA" id="ARBA00022982"/>
    </source>
</evidence>
<dbReference type="AlphaFoldDB" id="A0A0U3CKS4"/>
<comment type="cofactor">
    <cofactor evidence="1">
        <name>Fe(3+)</name>
        <dbReference type="ChEBI" id="CHEBI:29034"/>
    </cofactor>
</comment>
<dbReference type="Gene3D" id="2.20.28.10">
    <property type="match status" value="1"/>
</dbReference>
<organism evidence="8 9">
    <name type="scientific">Methanobrevibacter millerae</name>
    <dbReference type="NCBI Taxonomy" id="230361"/>
    <lineage>
        <taxon>Archaea</taxon>
        <taxon>Methanobacteriati</taxon>
        <taxon>Methanobacteriota</taxon>
        <taxon>Methanomada group</taxon>
        <taxon>Methanobacteria</taxon>
        <taxon>Methanobacteriales</taxon>
        <taxon>Methanobacteriaceae</taxon>
        <taxon>Methanobrevibacter</taxon>
    </lineage>
</organism>
<dbReference type="GeneID" id="26736284"/>
<dbReference type="FunFam" id="2.20.28.10:FF:000018">
    <property type="entry name" value="Rubrerythrin"/>
    <property type="match status" value="1"/>
</dbReference>
<evidence type="ECO:0000259" key="7">
    <source>
        <dbReference type="PROSITE" id="PS50905"/>
    </source>
</evidence>
<keyword evidence="4" id="KW-0249">Electron transport</keyword>
<dbReference type="InterPro" id="IPR009040">
    <property type="entry name" value="Ferritin-like_diiron"/>
</dbReference>
<dbReference type="GO" id="GO:0005506">
    <property type="term" value="F:iron ion binding"/>
    <property type="evidence" value="ECO:0007669"/>
    <property type="project" value="InterPro"/>
</dbReference>
<reference evidence="8 9" key="1">
    <citation type="submission" date="2015-04" db="EMBL/GenBank/DDBJ databases">
        <title>The complete genome sequence of the rumen methanogen Methanobrevibacter millerae SM9.</title>
        <authorList>
            <person name="Leahy S.C."/>
            <person name="Kelly W.J."/>
            <person name="Pacheco D.M."/>
            <person name="Li D."/>
            <person name="Altermann E."/>
            <person name="Attwood G.T."/>
        </authorList>
    </citation>
    <scope>NUCLEOTIDE SEQUENCE [LARGE SCALE GENOMIC DNA]</scope>
    <source>
        <strain evidence="8 9">SM9</strain>
    </source>
</reference>
<evidence type="ECO:0000256" key="2">
    <source>
        <dbReference type="ARBA" id="ARBA00022448"/>
    </source>
</evidence>
<dbReference type="PANTHER" id="PTHR43865:SF1">
    <property type="entry name" value="RUBRERYTHRIN-RELATED"/>
    <property type="match status" value="1"/>
</dbReference>
<dbReference type="EMBL" id="CP011266">
    <property type="protein sequence ID" value="ALT69116.1"/>
    <property type="molecule type" value="Genomic_DNA"/>
</dbReference>
<protein>
    <submittedName>
        <fullName evidence="8">Rubrerythrin Rbr3</fullName>
    </submittedName>
</protein>
<dbReference type="CDD" id="cd00729">
    <property type="entry name" value="rubredoxin_SM"/>
    <property type="match status" value="1"/>
</dbReference>
<dbReference type="RefSeq" id="WP_058739370.1">
    <property type="nucleotide sequence ID" value="NZ_CP011266.1"/>
</dbReference>
<evidence type="ECO:0000313" key="9">
    <source>
        <dbReference type="Proteomes" id="UP000067738"/>
    </source>
</evidence>
<dbReference type="Pfam" id="PF02915">
    <property type="entry name" value="Rubrerythrin"/>
    <property type="match status" value="1"/>
</dbReference>
<dbReference type="PROSITE" id="PS50905">
    <property type="entry name" value="FERRITIN_LIKE"/>
    <property type="match status" value="1"/>
</dbReference>
<dbReference type="Gene3D" id="1.20.1260.10">
    <property type="match status" value="1"/>
</dbReference>
<keyword evidence="5" id="KW-0408">Iron</keyword>
<sequence length="181" mass="20484">MADLKGTKTEENLKAALAGESQARVKYEFYASQAKKDGYVEIKEIFQESSDNEKEHAKIWFKLLNGGKVPPTTDNLADAAAGEHEEWTVMYKEFAQTAREEGLDDIAELFDAAAATEKAHEERYNALSEKIAADKVFKKDEEIAWKCNNCGYIHYGKEAPEVCPLCDHPQAHFRKKDESYI</sequence>
<gene>
    <name evidence="8" type="primary">rbr3</name>
    <name evidence="8" type="ORF">sm9_1335</name>
</gene>
<dbReference type="NCBIfam" id="NF045767">
    <property type="entry name" value="RuberyRbr"/>
    <property type="match status" value="1"/>
</dbReference>
<evidence type="ECO:0000259" key="6">
    <source>
        <dbReference type="PROSITE" id="PS50903"/>
    </source>
</evidence>
<dbReference type="SUPFAM" id="SSF47240">
    <property type="entry name" value="Ferritin-like"/>
    <property type="match status" value="1"/>
</dbReference>
<dbReference type="PROSITE" id="PS50903">
    <property type="entry name" value="RUBREDOXIN_LIKE"/>
    <property type="match status" value="1"/>
</dbReference>
<keyword evidence="9" id="KW-1185">Reference proteome</keyword>
<dbReference type="PATRIC" id="fig|230361.4.peg.1379"/>
<dbReference type="GO" id="GO:0016491">
    <property type="term" value="F:oxidoreductase activity"/>
    <property type="evidence" value="ECO:0007669"/>
    <property type="project" value="InterPro"/>
</dbReference>
<evidence type="ECO:0000256" key="5">
    <source>
        <dbReference type="ARBA" id="ARBA00023004"/>
    </source>
</evidence>
<evidence type="ECO:0000313" key="8">
    <source>
        <dbReference type="EMBL" id="ALT69116.1"/>
    </source>
</evidence>
<dbReference type="OrthoDB" id="45654at2157"/>
<dbReference type="InterPro" id="IPR003251">
    <property type="entry name" value="Rr_diiron-bd_dom"/>
</dbReference>
<dbReference type="InterPro" id="IPR012347">
    <property type="entry name" value="Ferritin-like"/>
</dbReference>
<dbReference type="InterPro" id="IPR009078">
    <property type="entry name" value="Ferritin-like_SF"/>
</dbReference>
<proteinExistence type="predicted"/>
<feature type="domain" description="Rubredoxin-like" evidence="6">
    <location>
        <begin position="142"/>
        <end position="176"/>
    </location>
</feature>
<dbReference type="CDD" id="cd01041">
    <property type="entry name" value="Rubrerythrin"/>
    <property type="match status" value="1"/>
</dbReference>
<dbReference type="InterPro" id="IPR052364">
    <property type="entry name" value="Rubrerythrin"/>
</dbReference>